<dbReference type="Gene3D" id="3.40.50.620">
    <property type="entry name" value="HUPs"/>
    <property type="match status" value="2"/>
</dbReference>
<dbReference type="EMBL" id="JAAXPC010000009">
    <property type="protein sequence ID" value="NKY03253.1"/>
    <property type="molecule type" value="Genomic_DNA"/>
</dbReference>
<dbReference type="InterPro" id="IPR014729">
    <property type="entry name" value="Rossmann-like_a/b/a_fold"/>
</dbReference>
<reference evidence="3 4" key="1">
    <citation type="submission" date="2020-04" db="EMBL/GenBank/DDBJ databases">
        <title>MicrobeNet Type strains.</title>
        <authorList>
            <person name="Nicholson A.C."/>
        </authorList>
    </citation>
    <scope>NUCLEOTIDE SEQUENCE [LARGE SCALE GENOMIC DNA]</scope>
    <source>
        <strain evidence="3 4">ATCC BAA-14</strain>
    </source>
</reference>
<dbReference type="Pfam" id="PF00582">
    <property type="entry name" value="Usp"/>
    <property type="match status" value="2"/>
</dbReference>
<accession>A0A846WR90</accession>
<dbReference type="PRINTS" id="PR01438">
    <property type="entry name" value="UNVRSLSTRESS"/>
</dbReference>
<dbReference type="PANTHER" id="PTHR31964">
    <property type="entry name" value="ADENINE NUCLEOTIDE ALPHA HYDROLASES-LIKE SUPERFAMILY PROTEIN"/>
    <property type="match status" value="1"/>
</dbReference>
<comment type="caution">
    <text evidence="3">The sequence shown here is derived from an EMBL/GenBank/DDBJ whole genome shotgun (WGS) entry which is preliminary data.</text>
</comment>
<name>A0A846WR90_9ACTN</name>
<dbReference type="AlphaFoldDB" id="A0A846WR90"/>
<evidence type="ECO:0000256" key="1">
    <source>
        <dbReference type="ARBA" id="ARBA00008791"/>
    </source>
</evidence>
<organism evidence="3 4">
    <name type="scientific">Gordonia polyisoprenivorans</name>
    <dbReference type="NCBI Taxonomy" id="84595"/>
    <lineage>
        <taxon>Bacteria</taxon>
        <taxon>Bacillati</taxon>
        <taxon>Actinomycetota</taxon>
        <taxon>Actinomycetes</taxon>
        <taxon>Mycobacteriales</taxon>
        <taxon>Gordoniaceae</taxon>
        <taxon>Gordonia</taxon>
    </lineage>
</organism>
<dbReference type="PANTHER" id="PTHR31964:SF113">
    <property type="entry name" value="USPA DOMAIN-CONTAINING PROTEIN"/>
    <property type="match status" value="1"/>
</dbReference>
<dbReference type="InterPro" id="IPR006016">
    <property type="entry name" value="UspA"/>
</dbReference>
<feature type="domain" description="UspA" evidence="2">
    <location>
        <begin position="171"/>
        <end position="308"/>
    </location>
</feature>
<comment type="similarity">
    <text evidence="1">Belongs to the universal stress protein A family.</text>
</comment>
<sequence length="313" mass="31963">MEVTDSVGESVDEEIGKERVMAVNAPIVVAVDGSDTALEALRWGALAAVRENRSLRVVGVVETVAAGYAPGVLMTPAVAEALHADARRAVDEAIAAATKVSADVDAEGEVREGRPALVLREISSGAHLLVVGRRGRGGVAGLLLGSVSSDVAAHADCPVVVVSGPVPQTGPVVVGVDGSAISQAALGAAFTQAAELGTSLVVVSTYPGFSGEGFYDQDEVLAQFRDGTTESVERQVAEHRRDHPAADTVSVETAVVAGDPAPRIIEAAGDAQLIVLGSRGRGGFRGLLLGSTSQAVLHTASCPVMIVHSERSR</sequence>
<dbReference type="SUPFAM" id="SSF52402">
    <property type="entry name" value="Adenine nucleotide alpha hydrolases-like"/>
    <property type="match status" value="2"/>
</dbReference>
<evidence type="ECO:0000313" key="4">
    <source>
        <dbReference type="Proteomes" id="UP000563898"/>
    </source>
</evidence>
<dbReference type="Proteomes" id="UP000563898">
    <property type="component" value="Unassembled WGS sequence"/>
</dbReference>
<evidence type="ECO:0000313" key="3">
    <source>
        <dbReference type="EMBL" id="NKY03253.1"/>
    </source>
</evidence>
<dbReference type="InterPro" id="IPR006015">
    <property type="entry name" value="Universal_stress_UspA"/>
</dbReference>
<proteinExistence type="inferred from homology"/>
<feature type="domain" description="UspA" evidence="2">
    <location>
        <begin position="26"/>
        <end position="162"/>
    </location>
</feature>
<dbReference type="RefSeq" id="WP_006368326.1">
    <property type="nucleotide sequence ID" value="NZ_CP073075.1"/>
</dbReference>
<protein>
    <submittedName>
        <fullName evidence="3">Universal stress protein</fullName>
    </submittedName>
</protein>
<evidence type="ECO:0000259" key="2">
    <source>
        <dbReference type="Pfam" id="PF00582"/>
    </source>
</evidence>
<gene>
    <name evidence="3" type="ORF">HGA05_16915</name>
</gene>